<sequence length="172" mass="19788">MLNIASSIIGMHKEESIWNIIPAEIQTKVLDIAIKETIKENYSIFYAYNDLSNLMKSISLVSNNFRGALYNAKKNNKRNLTRIKSTFPFSGLPKSMKLSILKKVVDNFFVELKQNKITVNEINENILQILQNILCKYDEDIQELTIKLAQYLITKCQNHNMIVAICILDTNT</sequence>
<dbReference type="Proteomes" id="UP000018769">
    <property type="component" value="Chromosome I"/>
</dbReference>
<evidence type="ECO:0000313" key="1">
    <source>
        <dbReference type="EMBL" id="CDK31080.1"/>
    </source>
</evidence>
<name>V6DHQ2_9BACT</name>
<protein>
    <submittedName>
        <fullName evidence="1">Uncharacterized protein</fullName>
    </submittedName>
</protein>
<dbReference type="STRING" id="673862.BABL1_gene_795"/>
<gene>
    <name evidence="1" type="ORF">BABL1_gene_795</name>
</gene>
<dbReference type="HOGENOM" id="CLU_1552450_0_0_7"/>
<evidence type="ECO:0000313" key="2">
    <source>
        <dbReference type="Proteomes" id="UP000018769"/>
    </source>
</evidence>
<proteinExistence type="predicted"/>
<dbReference type="EMBL" id="HG793133">
    <property type="protein sequence ID" value="CDK31080.1"/>
    <property type="molecule type" value="Genomic_DNA"/>
</dbReference>
<dbReference type="AlphaFoldDB" id="V6DHQ2"/>
<keyword evidence="2" id="KW-1185">Reference proteome</keyword>
<organism evidence="1 2">
    <name type="scientific">Candidatus Babela massiliensis</name>
    <dbReference type="NCBI Taxonomy" id="673862"/>
    <lineage>
        <taxon>Bacteria</taxon>
        <taxon>Candidatus Babelota</taxon>
        <taxon>Candidatus Babeliae</taxon>
        <taxon>Candidatus Babeliales</taxon>
        <taxon>Candidatus Babeliaceae</taxon>
        <taxon>Candidatus Babela</taxon>
    </lineage>
</organism>
<dbReference type="KEGG" id="dpb:BABL1_gene_795"/>
<reference evidence="1 2" key="1">
    <citation type="journal article" date="2015" name="Biol. Direct">
        <title>Babela massiliensis, a representative of a widespread bacterial phylum with unusual adaptations to parasitism in amoebae.</title>
        <authorList>
            <person name="Pagnier I."/>
            <person name="Yutin N."/>
            <person name="Croce O."/>
            <person name="Makarova K.S."/>
            <person name="Wolf Y.I."/>
            <person name="Benamar S."/>
            <person name="Raoult D."/>
            <person name="Koonin E.V."/>
            <person name="La Scola B."/>
        </authorList>
    </citation>
    <scope>NUCLEOTIDE SEQUENCE [LARGE SCALE GENOMIC DNA]</scope>
    <source>
        <strain evidence="2">BABL1</strain>
    </source>
</reference>
<accession>V6DHQ2</accession>